<evidence type="ECO:0000256" key="2">
    <source>
        <dbReference type="ARBA" id="ARBA00022771"/>
    </source>
</evidence>
<proteinExistence type="predicted"/>
<dbReference type="InterPro" id="IPR035896">
    <property type="entry name" value="AN1-like_Znf"/>
</dbReference>
<reference evidence="6" key="1">
    <citation type="submission" date="2021-09" db="EMBL/GenBank/DDBJ databases">
        <authorList>
            <consortium name="AG Swart"/>
            <person name="Singh M."/>
            <person name="Singh A."/>
            <person name="Seah K."/>
            <person name="Emmerich C."/>
        </authorList>
    </citation>
    <scope>NUCLEOTIDE SEQUENCE</scope>
    <source>
        <strain evidence="6">ATCC30299</strain>
    </source>
</reference>
<evidence type="ECO:0000313" key="7">
    <source>
        <dbReference type="Proteomes" id="UP001162131"/>
    </source>
</evidence>
<gene>
    <name evidence="6" type="ORF">BSTOLATCC_MIC53696</name>
</gene>
<keyword evidence="1" id="KW-0479">Metal-binding</keyword>
<evidence type="ECO:0000256" key="4">
    <source>
        <dbReference type="PROSITE-ProRule" id="PRU00449"/>
    </source>
</evidence>
<dbReference type="Gene3D" id="4.10.1110.10">
    <property type="entry name" value="AN1-like Zinc finger"/>
    <property type="match status" value="1"/>
</dbReference>
<name>A0AAU9K2M1_9CILI</name>
<accession>A0AAU9K2M1</accession>
<feature type="domain" description="AN1-type" evidence="5">
    <location>
        <begin position="57"/>
        <end position="103"/>
    </location>
</feature>
<dbReference type="InterPro" id="IPR050652">
    <property type="entry name" value="AN1_A20_ZnFinger"/>
</dbReference>
<evidence type="ECO:0000256" key="3">
    <source>
        <dbReference type="ARBA" id="ARBA00022833"/>
    </source>
</evidence>
<evidence type="ECO:0000256" key="1">
    <source>
        <dbReference type="ARBA" id="ARBA00022723"/>
    </source>
</evidence>
<dbReference type="GO" id="GO:0008270">
    <property type="term" value="F:zinc ion binding"/>
    <property type="evidence" value="ECO:0007669"/>
    <property type="project" value="UniProtKB-KW"/>
</dbReference>
<sequence length="122" mass="14127">MELNLCRICQQFYGSQEGLCSKCYQVEKLKQSASETLPSLVDSLSVISEESKNSHSQSNPEICYYCHKRTGPLSFKCRCDNFFCSRHRLPEEHLCSFDHKTQGIRKLSEENPLIKAEKFTRL</sequence>
<dbReference type="PANTHER" id="PTHR10634">
    <property type="entry name" value="AN1-TYPE ZINC FINGER PROTEIN"/>
    <property type="match status" value="1"/>
</dbReference>
<comment type="caution">
    <text evidence="6">The sequence shown here is derived from an EMBL/GenBank/DDBJ whole genome shotgun (WGS) entry which is preliminary data.</text>
</comment>
<keyword evidence="7" id="KW-1185">Reference proteome</keyword>
<dbReference type="AlphaFoldDB" id="A0AAU9K2M1"/>
<dbReference type="InterPro" id="IPR000058">
    <property type="entry name" value="Znf_AN1"/>
</dbReference>
<keyword evidence="3" id="KW-0862">Zinc</keyword>
<dbReference type="PROSITE" id="PS51039">
    <property type="entry name" value="ZF_AN1"/>
    <property type="match status" value="1"/>
</dbReference>
<dbReference type="Proteomes" id="UP001162131">
    <property type="component" value="Unassembled WGS sequence"/>
</dbReference>
<organism evidence="6 7">
    <name type="scientific">Blepharisma stoltei</name>
    <dbReference type="NCBI Taxonomy" id="1481888"/>
    <lineage>
        <taxon>Eukaryota</taxon>
        <taxon>Sar</taxon>
        <taxon>Alveolata</taxon>
        <taxon>Ciliophora</taxon>
        <taxon>Postciliodesmatophora</taxon>
        <taxon>Heterotrichea</taxon>
        <taxon>Heterotrichida</taxon>
        <taxon>Blepharismidae</taxon>
        <taxon>Blepharisma</taxon>
    </lineage>
</organism>
<dbReference type="SMART" id="SM00154">
    <property type="entry name" value="ZnF_AN1"/>
    <property type="match status" value="1"/>
</dbReference>
<dbReference type="PANTHER" id="PTHR10634:SF67">
    <property type="entry name" value="AN1-TYPE ZINC FINGER PROTEIN 3"/>
    <property type="match status" value="1"/>
</dbReference>
<dbReference type="SUPFAM" id="SSF118310">
    <property type="entry name" value="AN1-like Zinc finger"/>
    <property type="match status" value="1"/>
</dbReference>
<evidence type="ECO:0000259" key="5">
    <source>
        <dbReference type="PROSITE" id="PS51039"/>
    </source>
</evidence>
<dbReference type="Pfam" id="PF01428">
    <property type="entry name" value="zf-AN1"/>
    <property type="match status" value="1"/>
</dbReference>
<evidence type="ECO:0000313" key="6">
    <source>
        <dbReference type="EMBL" id="CAG9331631.1"/>
    </source>
</evidence>
<protein>
    <recommendedName>
        <fullName evidence="5">AN1-type domain-containing protein</fullName>
    </recommendedName>
</protein>
<keyword evidence="2 4" id="KW-0863">Zinc-finger</keyword>
<dbReference type="EMBL" id="CAJZBQ010000053">
    <property type="protein sequence ID" value="CAG9331631.1"/>
    <property type="molecule type" value="Genomic_DNA"/>
</dbReference>